<reference evidence="1 2" key="1">
    <citation type="submission" date="2023-07" db="EMBL/GenBank/DDBJ databases">
        <title>Comparative genomics of wheat-associated soil bacteria to identify genetic determinants of phenazine resistance.</title>
        <authorList>
            <person name="Mouncey N."/>
        </authorList>
    </citation>
    <scope>NUCLEOTIDE SEQUENCE [LARGE SCALE GENOMIC DNA]</scope>
    <source>
        <strain evidence="1 2">W2I16</strain>
    </source>
</reference>
<name>A0ABU0RT13_9ACTN</name>
<accession>A0ABU0RT13</accession>
<dbReference type="Proteomes" id="UP001223072">
    <property type="component" value="Unassembled WGS sequence"/>
</dbReference>
<comment type="caution">
    <text evidence="1">The sequence shown here is derived from an EMBL/GenBank/DDBJ whole genome shotgun (WGS) entry which is preliminary data.</text>
</comment>
<dbReference type="Pfam" id="PF19746">
    <property type="entry name" value="DUF6233"/>
    <property type="match status" value="1"/>
</dbReference>
<proteinExistence type="predicted"/>
<evidence type="ECO:0000313" key="2">
    <source>
        <dbReference type="Proteomes" id="UP001223072"/>
    </source>
</evidence>
<dbReference type="EMBL" id="JAUSZS010000006">
    <property type="protein sequence ID" value="MDQ0935106.1"/>
    <property type="molecule type" value="Genomic_DNA"/>
</dbReference>
<protein>
    <submittedName>
        <fullName evidence="1">Uncharacterized protein</fullName>
    </submittedName>
</protein>
<organism evidence="1 2">
    <name type="scientific">Streptomyces turgidiscabies</name>
    <dbReference type="NCBI Taxonomy" id="85558"/>
    <lineage>
        <taxon>Bacteria</taxon>
        <taxon>Bacillati</taxon>
        <taxon>Actinomycetota</taxon>
        <taxon>Actinomycetes</taxon>
        <taxon>Kitasatosporales</taxon>
        <taxon>Streptomycetaceae</taxon>
        <taxon>Streptomyces</taxon>
    </lineage>
</organism>
<sequence>MSEASPVFLYAPYTSGYGLQRATDSLVTVTLPGGHRIEGGLQARRQEPDGSWVYRVVLDIPAAAVRPIEGQDYAGVPTERAAAERWVVEAMRHDRPENRAVVLHTGEDCWAAQGRLTPASRVQAKIHLREGWATRCEACQPDP</sequence>
<evidence type="ECO:0000313" key="1">
    <source>
        <dbReference type="EMBL" id="MDQ0935106.1"/>
    </source>
</evidence>
<gene>
    <name evidence="1" type="ORF">QFZ49_005077</name>
</gene>
<keyword evidence="2" id="KW-1185">Reference proteome</keyword>
<dbReference type="InterPro" id="IPR046200">
    <property type="entry name" value="DUF6233"/>
</dbReference>